<sequence length="385" mass="43547">MDDILDKLKILNYHRDFCKPMNLKPLHRFYFTVPATNPNEQFYYFTSLFTWLVNLNGESFEAPGQFDDPNASVANIAAKLKEMDITVDLSLNKIKQGHGEGVLTVLQALADRAIQQSGFVFQQPIHKTDEYAEEADVDAEAEVTAETVEEDLAAQDDEEEMFLQPVQRTDKADLTSPQAQIDVQPPKPKIDPAEWKLEVERVTPMLRVQIANDNKDWRIHVESMKHHHSTITSSISETQSQLNKLHADIEKTLEKISSREKYINTQFESQTEEYRVLQDQLSELKQKYGVASSNVTELTNELSRISEELDSVKSQMDDIGSGMTDSKPLVAIKQGVAKLKAEIKQMDLRVGVIQHTLLHAKLKIKGPIGLAAEPPNMMQMFALAI</sequence>
<name>A0A0L0HHX6_SPIPD</name>
<keyword evidence="8" id="KW-1185">Reference proteome</keyword>
<dbReference type="RefSeq" id="XP_016608504.1">
    <property type="nucleotide sequence ID" value="XM_016753015.1"/>
</dbReference>
<dbReference type="OrthoDB" id="423881at2759"/>
<evidence type="ECO:0000256" key="3">
    <source>
        <dbReference type="ARBA" id="ARBA00023069"/>
    </source>
</evidence>
<keyword evidence="3" id="KW-0969">Cilium</keyword>
<dbReference type="InParanoid" id="A0A0L0HHX6"/>
<dbReference type="PANTHER" id="PTHR16011:SF0">
    <property type="entry name" value="INTRAFLAGELLAR TRANSPORT PROTEIN 57 HOMOLOG"/>
    <property type="match status" value="1"/>
</dbReference>
<feature type="region of interest" description="Disordered" evidence="6">
    <location>
        <begin position="170"/>
        <end position="190"/>
    </location>
</feature>
<evidence type="ECO:0000256" key="2">
    <source>
        <dbReference type="ARBA" id="ARBA00009415"/>
    </source>
</evidence>
<keyword evidence="4" id="KW-0966">Cell projection</keyword>
<gene>
    <name evidence="7" type="ORF">SPPG_04781</name>
</gene>
<evidence type="ECO:0000256" key="5">
    <source>
        <dbReference type="SAM" id="Coils"/>
    </source>
</evidence>
<dbReference type="eggNOG" id="KOG0972">
    <property type="taxonomic scope" value="Eukaryota"/>
</dbReference>
<dbReference type="GO" id="GO:0005815">
    <property type="term" value="C:microtubule organizing center"/>
    <property type="evidence" value="ECO:0007669"/>
    <property type="project" value="TreeGrafter"/>
</dbReference>
<dbReference type="Proteomes" id="UP000053201">
    <property type="component" value="Unassembled WGS sequence"/>
</dbReference>
<comment type="similarity">
    <text evidence="2">Belongs to the IFT57 family.</text>
</comment>
<dbReference type="GO" id="GO:0005929">
    <property type="term" value="C:cilium"/>
    <property type="evidence" value="ECO:0007669"/>
    <property type="project" value="UniProtKB-SubCell"/>
</dbReference>
<dbReference type="InterPro" id="IPR019530">
    <property type="entry name" value="Intra-flagellar_transport_57"/>
</dbReference>
<dbReference type="PANTHER" id="PTHR16011">
    <property type="entry name" value="IFT57/HIPPI"/>
    <property type="match status" value="1"/>
</dbReference>
<comment type="subcellular location">
    <subcellularLocation>
        <location evidence="1">Cell projection</location>
        <location evidence="1">Cilium</location>
    </subcellularLocation>
</comment>
<keyword evidence="5" id="KW-0175">Coiled coil</keyword>
<accession>A0A0L0HHX6</accession>
<organism evidence="7 8">
    <name type="scientific">Spizellomyces punctatus (strain DAOM BR117)</name>
    <dbReference type="NCBI Taxonomy" id="645134"/>
    <lineage>
        <taxon>Eukaryota</taxon>
        <taxon>Fungi</taxon>
        <taxon>Fungi incertae sedis</taxon>
        <taxon>Chytridiomycota</taxon>
        <taxon>Chytridiomycota incertae sedis</taxon>
        <taxon>Chytridiomycetes</taxon>
        <taxon>Spizellomycetales</taxon>
        <taxon>Spizellomycetaceae</taxon>
        <taxon>Spizellomyces</taxon>
    </lineage>
</organism>
<proteinExistence type="inferred from homology"/>
<dbReference type="Pfam" id="PF10498">
    <property type="entry name" value="IFT57"/>
    <property type="match status" value="1"/>
</dbReference>
<dbReference type="VEuPathDB" id="FungiDB:SPPG_04781"/>
<evidence type="ECO:0000256" key="4">
    <source>
        <dbReference type="ARBA" id="ARBA00023273"/>
    </source>
</evidence>
<evidence type="ECO:0000313" key="8">
    <source>
        <dbReference type="Proteomes" id="UP000053201"/>
    </source>
</evidence>
<dbReference type="EMBL" id="KQ257456">
    <property type="protein sequence ID" value="KND00465.1"/>
    <property type="molecule type" value="Genomic_DNA"/>
</dbReference>
<protein>
    <submittedName>
        <fullName evidence="7">Uncharacterized protein</fullName>
    </submittedName>
</protein>
<dbReference type="OMA" id="VHAHDQD"/>
<dbReference type="GO" id="GO:0030992">
    <property type="term" value="C:intraciliary transport particle B"/>
    <property type="evidence" value="ECO:0007669"/>
    <property type="project" value="TreeGrafter"/>
</dbReference>
<evidence type="ECO:0000256" key="1">
    <source>
        <dbReference type="ARBA" id="ARBA00004138"/>
    </source>
</evidence>
<evidence type="ECO:0000313" key="7">
    <source>
        <dbReference type="EMBL" id="KND00465.1"/>
    </source>
</evidence>
<dbReference type="GO" id="GO:1905515">
    <property type="term" value="P:non-motile cilium assembly"/>
    <property type="evidence" value="ECO:0007669"/>
    <property type="project" value="TreeGrafter"/>
</dbReference>
<reference evidence="7 8" key="1">
    <citation type="submission" date="2009-08" db="EMBL/GenBank/DDBJ databases">
        <title>The Genome Sequence of Spizellomyces punctatus strain DAOM BR117.</title>
        <authorList>
            <consortium name="The Broad Institute Genome Sequencing Platform"/>
            <person name="Russ C."/>
            <person name="Cuomo C."/>
            <person name="Shea T."/>
            <person name="Young S.K."/>
            <person name="Zeng Q."/>
            <person name="Koehrsen M."/>
            <person name="Haas B."/>
            <person name="Borodovsky M."/>
            <person name="Guigo R."/>
            <person name="Alvarado L."/>
            <person name="Berlin A."/>
            <person name="Bochicchio J."/>
            <person name="Borenstein D."/>
            <person name="Chapman S."/>
            <person name="Chen Z."/>
            <person name="Engels R."/>
            <person name="Freedman E."/>
            <person name="Gellesch M."/>
            <person name="Goldberg J."/>
            <person name="Griggs A."/>
            <person name="Gujja S."/>
            <person name="Heiman D."/>
            <person name="Hepburn T."/>
            <person name="Howarth C."/>
            <person name="Jen D."/>
            <person name="Larson L."/>
            <person name="Lewis B."/>
            <person name="Mehta T."/>
            <person name="Park D."/>
            <person name="Pearson M."/>
            <person name="Roberts A."/>
            <person name="Saif S."/>
            <person name="Shenoy N."/>
            <person name="Sisk P."/>
            <person name="Stolte C."/>
            <person name="Sykes S."/>
            <person name="Thomson T."/>
            <person name="Walk T."/>
            <person name="White J."/>
            <person name="Yandava C."/>
            <person name="Burger G."/>
            <person name="Gray M.W."/>
            <person name="Holland P.W.H."/>
            <person name="King N."/>
            <person name="Lang F.B.F."/>
            <person name="Roger A.J."/>
            <person name="Ruiz-Trillo I."/>
            <person name="Lander E."/>
            <person name="Nusbaum C."/>
        </authorList>
    </citation>
    <scope>NUCLEOTIDE SEQUENCE [LARGE SCALE GENOMIC DNA]</scope>
    <source>
        <strain evidence="7 8">DAOM BR117</strain>
    </source>
</reference>
<dbReference type="GeneID" id="27688211"/>
<feature type="coiled-coil region" evidence="5">
    <location>
        <begin position="235"/>
        <end position="315"/>
    </location>
</feature>
<dbReference type="Gene3D" id="1.10.287.1490">
    <property type="match status" value="1"/>
</dbReference>
<dbReference type="GO" id="GO:0042073">
    <property type="term" value="P:intraciliary transport"/>
    <property type="evidence" value="ECO:0007669"/>
    <property type="project" value="TreeGrafter"/>
</dbReference>
<dbReference type="STRING" id="645134.A0A0L0HHX6"/>
<evidence type="ECO:0000256" key="6">
    <source>
        <dbReference type="SAM" id="MobiDB-lite"/>
    </source>
</evidence>
<dbReference type="SUPFAM" id="SSF57997">
    <property type="entry name" value="Tropomyosin"/>
    <property type="match status" value="1"/>
</dbReference>
<dbReference type="GO" id="GO:0005794">
    <property type="term" value="C:Golgi apparatus"/>
    <property type="evidence" value="ECO:0007669"/>
    <property type="project" value="TreeGrafter"/>
</dbReference>
<dbReference type="AlphaFoldDB" id="A0A0L0HHX6"/>